<evidence type="ECO:0000313" key="1">
    <source>
        <dbReference type="EMBL" id="CAF3456682.1"/>
    </source>
</evidence>
<evidence type="ECO:0000313" key="2">
    <source>
        <dbReference type="Proteomes" id="UP000663869"/>
    </source>
</evidence>
<proteinExistence type="predicted"/>
<protein>
    <submittedName>
        <fullName evidence="1">Uncharacterized protein</fullName>
    </submittedName>
</protein>
<reference evidence="1" key="1">
    <citation type="submission" date="2021-02" db="EMBL/GenBank/DDBJ databases">
        <authorList>
            <person name="Nowell W R."/>
        </authorList>
    </citation>
    <scope>NUCLEOTIDE SEQUENCE</scope>
</reference>
<sequence>MKINEQEKNTLIHLRAYSFDYKASFIRQKTVAQNTATPTINIVETCNQLKVALAQVLDQQGEVKLVQVLIDRLVDNVHRLPNMDMTADVLRYIFYPFGARTLDHGSQTLAMKMVKLMQWWLTVKPNQAPSRGLLELVRERRIIVMQQVEGRLMQR</sequence>
<organism evidence="1 2">
    <name type="scientific">Rotaria socialis</name>
    <dbReference type="NCBI Taxonomy" id="392032"/>
    <lineage>
        <taxon>Eukaryota</taxon>
        <taxon>Metazoa</taxon>
        <taxon>Spiralia</taxon>
        <taxon>Gnathifera</taxon>
        <taxon>Rotifera</taxon>
        <taxon>Eurotatoria</taxon>
        <taxon>Bdelloidea</taxon>
        <taxon>Philodinida</taxon>
        <taxon>Philodinidae</taxon>
        <taxon>Rotaria</taxon>
    </lineage>
</organism>
<name>A0A818EB52_9BILA</name>
<gene>
    <name evidence="1" type="ORF">FME351_LOCUS13784</name>
</gene>
<comment type="caution">
    <text evidence="1">The sequence shown here is derived from an EMBL/GenBank/DDBJ whole genome shotgun (WGS) entry which is preliminary data.</text>
</comment>
<accession>A0A818EB52</accession>
<dbReference type="EMBL" id="CAJNYU010001690">
    <property type="protein sequence ID" value="CAF3456682.1"/>
    <property type="molecule type" value="Genomic_DNA"/>
</dbReference>
<dbReference type="Proteomes" id="UP000663869">
    <property type="component" value="Unassembled WGS sequence"/>
</dbReference>
<dbReference type="AlphaFoldDB" id="A0A818EB52"/>